<accession>A0A3S5FDU8</accession>
<reference evidence="3" key="1">
    <citation type="submission" date="2018-11" db="EMBL/GenBank/DDBJ databases">
        <authorList>
            <consortium name="Pathogen Informatics"/>
        </authorList>
    </citation>
    <scope>NUCLEOTIDE SEQUENCE</scope>
</reference>
<dbReference type="InterPro" id="IPR013783">
    <property type="entry name" value="Ig-like_fold"/>
</dbReference>
<feature type="region of interest" description="Disordered" evidence="1">
    <location>
        <begin position="80"/>
        <end position="132"/>
    </location>
</feature>
<dbReference type="SUPFAM" id="SSF48726">
    <property type="entry name" value="Immunoglobulin"/>
    <property type="match status" value="1"/>
</dbReference>
<dbReference type="AlphaFoldDB" id="A0A3S5FDU8"/>
<dbReference type="Proteomes" id="UP000784294">
    <property type="component" value="Unassembled WGS sequence"/>
</dbReference>
<feature type="compositionally biased region" description="Polar residues" evidence="1">
    <location>
        <begin position="123"/>
        <end position="132"/>
    </location>
</feature>
<name>A0A3S5FDU8_9PLAT</name>
<dbReference type="OrthoDB" id="10253954at2759"/>
<sequence length="182" mass="19852">MTFYNQSSSNCTSFSCPHDQHRRPPLTTAPDEIRPHFLDLPTSVQFVPPGGRLKLRCRAAGKPMPTVAWYKDRTELRSSLSAPRSDADKFSSQEGVSSADANEASTASMRDRYKGLERPGLTTARSQTQSTIGERLRAPGIADIEFVDLTESLNVSCVASSSMGHASHNVQIIVKGGLFLII</sequence>
<evidence type="ECO:0000256" key="1">
    <source>
        <dbReference type="SAM" id="MobiDB-lite"/>
    </source>
</evidence>
<proteinExistence type="predicted"/>
<feature type="region of interest" description="Disordered" evidence="1">
    <location>
        <begin position="1"/>
        <end position="33"/>
    </location>
</feature>
<organism evidence="3 4">
    <name type="scientific">Protopolystoma xenopodis</name>
    <dbReference type="NCBI Taxonomy" id="117903"/>
    <lineage>
        <taxon>Eukaryota</taxon>
        <taxon>Metazoa</taxon>
        <taxon>Spiralia</taxon>
        <taxon>Lophotrochozoa</taxon>
        <taxon>Platyhelminthes</taxon>
        <taxon>Monogenea</taxon>
        <taxon>Polyopisthocotylea</taxon>
        <taxon>Polystomatidea</taxon>
        <taxon>Polystomatidae</taxon>
        <taxon>Protopolystoma</taxon>
    </lineage>
</organism>
<feature type="domain" description="Ig-like" evidence="2">
    <location>
        <begin position="35"/>
        <end position="108"/>
    </location>
</feature>
<comment type="caution">
    <text evidence="3">The sequence shown here is derived from an EMBL/GenBank/DDBJ whole genome shotgun (WGS) entry which is preliminary data.</text>
</comment>
<dbReference type="InterPro" id="IPR036179">
    <property type="entry name" value="Ig-like_dom_sf"/>
</dbReference>
<feature type="compositionally biased region" description="Polar residues" evidence="1">
    <location>
        <begin position="92"/>
        <end position="108"/>
    </location>
</feature>
<protein>
    <recommendedName>
        <fullName evidence="2">Ig-like domain-containing protein</fullName>
    </recommendedName>
</protein>
<dbReference type="InterPro" id="IPR007110">
    <property type="entry name" value="Ig-like_dom"/>
</dbReference>
<gene>
    <name evidence="3" type="ORF">PXEA_LOCUS14617</name>
</gene>
<keyword evidence="4" id="KW-1185">Reference proteome</keyword>
<dbReference type="EMBL" id="CAAALY010049971">
    <property type="protein sequence ID" value="VEL21177.1"/>
    <property type="molecule type" value="Genomic_DNA"/>
</dbReference>
<evidence type="ECO:0000313" key="3">
    <source>
        <dbReference type="EMBL" id="VEL21177.1"/>
    </source>
</evidence>
<dbReference type="Pfam" id="PF13927">
    <property type="entry name" value="Ig_3"/>
    <property type="match status" value="1"/>
</dbReference>
<evidence type="ECO:0000259" key="2">
    <source>
        <dbReference type="PROSITE" id="PS50835"/>
    </source>
</evidence>
<evidence type="ECO:0000313" key="4">
    <source>
        <dbReference type="Proteomes" id="UP000784294"/>
    </source>
</evidence>
<feature type="compositionally biased region" description="Polar residues" evidence="1">
    <location>
        <begin position="1"/>
        <end position="15"/>
    </location>
</feature>
<dbReference type="Gene3D" id="2.60.40.10">
    <property type="entry name" value="Immunoglobulins"/>
    <property type="match status" value="1"/>
</dbReference>
<dbReference type="PROSITE" id="PS50835">
    <property type="entry name" value="IG_LIKE"/>
    <property type="match status" value="1"/>
</dbReference>